<accession>A0A5S9F5D8</accession>
<protein>
    <submittedName>
        <fullName evidence="2">Uncharacterized protein</fullName>
    </submittedName>
</protein>
<feature type="transmembrane region" description="Helical" evidence="1">
    <location>
        <begin position="295"/>
        <end position="313"/>
    </location>
</feature>
<organism evidence="2 3">
    <name type="scientific">Uabimicrobium amorphum</name>
    <dbReference type="NCBI Taxonomy" id="2596890"/>
    <lineage>
        <taxon>Bacteria</taxon>
        <taxon>Pseudomonadati</taxon>
        <taxon>Planctomycetota</taxon>
        <taxon>Candidatus Uabimicrobiia</taxon>
        <taxon>Candidatus Uabimicrobiales</taxon>
        <taxon>Candidatus Uabimicrobiaceae</taxon>
        <taxon>Candidatus Uabimicrobium</taxon>
    </lineage>
</organism>
<dbReference type="RefSeq" id="WP_151970122.1">
    <property type="nucleotide sequence ID" value="NZ_AP019860.1"/>
</dbReference>
<name>A0A5S9F5D8_UABAM</name>
<feature type="transmembrane region" description="Helical" evidence="1">
    <location>
        <begin position="206"/>
        <end position="225"/>
    </location>
</feature>
<gene>
    <name evidence="2" type="ORF">UABAM_04429</name>
</gene>
<keyword evidence="3" id="KW-1185">Reference proteome</keyword>
<feature type="transmembrane region" description="Helical" evidence="1">
    <location>
        <begin position="101"/>
        <end position="120"/>
    </location>
</feature>
<reference evidence="2 3" key="1">
    <citation type="submission" date="2019-08" db="EMBL/GenBank/DDBJ databases">
        <title>Complete genome sequence of Candidatus Uab amorphum.</title>
        <authorList>
            <person name="Shiratori T."/>
            <person name="Suzuki S."/>
            <person name="Kakizawa Y."/>
            <person name="Ishida K."/>
        </authorList>
    </citation>
    <scope>NUCLEOTIDE SEQUENCE [LARGE SCALE GENOMIC DNA]</scope>
    <source>
        <strain evidence="2 3">SRT547</strain>
    </source>
</reference>
<feature type="transmembrane region" description="Helical" evidence="1">
    <location>
        <begin position="71"/>
        <end position="89"/>
    </location>
</feature>
<sequence>MRNVWIGSMWVIFCCLPICAMIIRRQPYKGLLGIAFVAAIIPVMIVVYNFLNDEKNHNSRVARMIRITLGIYAVFIMASNAFLVCKGIYLYFQEASTREVFLHLMSIFGVMIGLIMLQMTRLGYKKKKLSHKLRIVPKINFILGAIIFVVAAGFFVDQIINNIVPSFSICIITCVTCLIGTVFILRGGIAICFAGKVHHFWPTMTLLTGITLPILFGFMITTVFLGHSMSEEEFEVVIFVAGAVILFVAAFAMVLSVALFRGAYLEAHSSESWIEFAGIDIKNNPNKISERDSSAMMFNCIVLVVVIITSSYYTTKHTLYRKHYQKRDADRLKFEQYTDFAQKLSQQTGNAFQQTFHNIKNFPEMEQFAKIHKIYKYDGAALAYFYWLKEKKSKKKSNMIMGVEVTMLREVNTQAASKDDAKRLIVYQILRHFLGYDLIYRTFLFNSKDPNPEIAKLIKETVEKHEENLHIFQKHIRDDYKKRK</sequence>
<dbReference type="EMBL" id="AP019860">
    <property type="protein sequence ID" value="BBM86043.1"/>
    <property type="molecule type" value="Genomic_DNA"/>
</dbReference>
<feature type="transmembrane region" description="Helical" evidence="1">
    <location>
        <begin position="237"/>
        <end position="260"/>
    </location>
</feature>
<dbReference type="AlphaFoldDB" id="A0A5S9F5D8"/>
<keyword evidence="1" id="KW-0812">Transmembrane</keyword>
<feature type="transmembrane region" description="Helical" evidence="1">
    <location>
        <begin position="166"/>
        <end position="194"/>
    </location>
</feature>
<keyword evidence="1" id="KW-1133">Transmembrane helix</keyword>
<proteinExistence type="predicted"/>
<evidence type="ECO:0000313" key="2">
    <source>
        <dbReference type="EMBL" id="BBM86043.1"/>
    </source>
</evidence>
<dbReference type="Proteomes" id="UP000326354">
    <property type="component" value="Chromosome"/>
</dbReference>
<feature type="transmembrane region" description="Helical" evidence="1">
    <location>
        <begin position="141"/>
        <end position="160"/>
    </location>
</feature>
<evidence type="ECO:0000313" key="3">
    <source>
        <dbReference type="Proteomes" id="UP000326354"/>
    </source>
</evidence>
<evidence type="ECO:0000256" key="1">
    <source>
        <dbReference type="SAM" id="Phobius"/>
    </source>
</evidence>
<dbReference type="KEGG" id="uam:UABAM_04429"/>
<keyword evidence="1" id="KW-0472">Membrane</keyword>
<feature type="transmembrane region" description="Helical" evidence="1">
    <location>
        <begin position="30"/>
        <end position="51"/>
    </location>
</feature>